<accession>A0A8H4NXS7</accession>
<feature type="chain" id="PRO_5034170886" evidence="2">
    <location>
        <begin position="19"/>
        <end position="104"/>
    </location>
</feature>
<evidence type="ECO:0000313" key="3">
    <source>
        <dbReference type="EMBL" id="KAF4455129.1"/>
    </source>
</evidence>
<proteinExistence type="predicted"/>
<name>A0A8H4NXS7_9HYPO</name>
<dbReference type="OrthoDB" id="10289417at2759"/>
<feature type="signal peptide" evidence="2">
    <location>
        <begin position="1"/>
        <end position="18"/>
    </location>
</feature>
<feature type="region of interest" description="Disordered" evidence="1">
    <location>
        <begin position="85"/>
        <end position="104"/>
    </location>
</feature>
<sequence>MKATTLVASFVFTAVVNAWKLDFYGVGSKYVKTHGTRDVDCNNLISSYDVRTDLIDFDQATAHWKDPSTFTAYQYADCDGASWTGNPGRHTIDPPRRFRSYSLH</sequence>
<keyword evidence="4" id="KW-1185">Reference proteome</keyword>
<organism evidence="3 4">
    <name type="scientific">Fusarium albosuccineum</name>
    <dbReference type="NCBI Taxonomy" id="1237068"/>
    <lineage>
        <taxon>Eukaryota</taxon>
        <taxon>Fungi</taxon>
        <taxon>Dikarya</taxon>
        <taxon>Ascomycota</taxon>
        <taxon>Pezizomycotina</taxon>
        <taxon>Sordariomycetes</taxon>
        <taxon>Hypocreomycetidae</taxon>
        <taxon>Hypocreales</taxon>
        <taxon>Nectriaceae</taxon>
        <taxon>Fusarium</taxon>
        <taxon>Fusarium decemcellulare species complex</taxon>
    </lineage>
</organism>
<protein>
    <submittedName>
        <fullName evidence="3">Uncharacterized protein</fullName>
    </submittedName>
</protein>
<dbReference type="Proteomes" id="UP000554235">
    <property type="component" value="Unassembled WGS sequence"/>
</dbReference>
<evidence type="ECO:0000256" key="1">
    <source>
        <dbReference type="SAM" id="MobiDB-lite"/>
    </source>
</evidence>
<evidence type="ECO:0000256" key="2">
    <source>
        <dbReference type="SAM" id="SignalP"/>
    </source>
</evidence>
<reference evidence="3 4" key="1">
    <citation type="submission" date="2020-01" db="EMBL/GenBank/DDBJ databases">
        <title>Identification and distribution of gene clusters putatively required for synthesis of sphingolipid metabolism inhibitors in phylogenetically diverse species of the filamentous fungus Fusarium.</title>
        <authorList>
            <person name="Kim H.-S."/>
            <person name="Busman M."/>
            <person name="Brown D.W."/>
            <person name="Divon H."/>
            <person name="Uhlig S."/>
            <person name="Proctor R.H."/>
        </authorList>
    </citation>
    <scope>NUCLEOTIDE SEQUENCE [LARGE SCALE GENOMIC DNA]</scope>
    <source>
        <strain evidence="3 4">NRRL 20459</strain>
    </source>
</reference>
<comment type="caution">
    <text evidence="3">The sequence shown here is derived from an EMBL/GenBank/DDBJ whole genome shotgun (WGS) entry which is preliminary data.</text>
</comment>
<evidence type="ECO:0000313" key="4">
    <source>
        <dbReference type="Proteomes" id="UP000554235"/>
    </source>
</evidence>
<dbReference type="AlphaFoldDB" id="A0A8H4NXS7"/>
<dbReference type="EMBL" id="JAADYS010002762">
    <property type="protein sequence ID" value="KAF4455129.1"/>
    <property type="molecule type" value="Genomic_DNA"/>
</dbReference>
<keyword evidence="2" id="KW-0732">Signal</keyword>
<gene>
    <name evidence="3" type="ORF">FALBO_15698</name>
</gene>